<reference evidence="5" key="1">
    <citation type="submission" date="2016-06" db="UniProtKB">
        <authorList>
            <consortium name="WormBaseParasite"/>
        </authorList>
    </citation>
    <scope>IDENTIFICATION</scope>
</reference>
<dbReference type="GO" id="GO:0007224">
    <property type="term" value="P:smoothened signaling pathway"/>
    <property type="evidence" value="ECO:0007669"/>
    <property type="project" value="TreeGrafter"/>
</dbReference>
<keyword evidence="1" id="KW-0812">Transmembrane</keyword>
<evidence type="ECO:0000259" key="2">
    <source>
        <dbReference type="Pfam" id="PF01085"/>
    </source>
</evidence>
<dbReference type="GO" id="GO:0005615">
    <property type="term" value="C:extracellular space"/>
    <property type="evidence" value="ECO:0007669"/>
    <property type="project" value="TreeGrafter"/>
</dbReference>
<dbReference type="GO" id="GO:0001708">
    <property type="term" value="P:cell fate specification"/>
    <property type="evidence" value="ECO:0007669"/>
    <property type="project" value="TreeGrafter"/>
</dbReference>
<keyword evidence="1" id="KW-0472">Membrane</keyword>
<feature type="transmembrane region" description="Helical" evidence="1">
    <location>
        <begin position="12"/>
        <end position="34"/>
    </location>
</feature>
<protein>
    <submittedName>
        <fullName evidence="5">HH_signal domain-containing protein</fullName>
    </submittedName>
</protein>
<dbReference type="Pfam" id="PF01085">
    <property type="entry name" value="HH_signal"/>
    <property type="match status" value="1"/>
</dbReference>
<dbReference type="Proteomes" id="UP000270296">
    <property type="component" value="Unassembled WGS sequence"/>
</dbReference>
<name>A0A183IC07_9BILA</name>
<dbReference type="SUPFAM" id="SSF55166">
    <property type="entry name" value="Hedgehog/DD-peptidase"/>
    <property type="match status" value="1"/>
</dbReference>
<accession>A0A183IC07</accession>
<evidence type="ECO:0000313" key="4">
    <source>
        <dbReference type="Proteomes" id="UP000270296"/>
    </source>
</evidence>
<reference evidence="3 4" key="2">
    <citation type="submission" date="2018-11" db="EMBL/GenBank/DDBJ databases">
        <authorList>
            <consortium name="Pathogen Informatics"/>
        </authorList>
    </citation>
    <scope>NUCLEOTIDE SEQUENCE [LARGE SCALE GENOMIC DNA]</scope>
</reference>
<dbReference type="GO" id="GO:0010468">
    <property type="term" value="P:regulation of gene expression"/>
    <property type="evidence" value="ECO:0007669"/>
    <property type="project" value="TreeGrafter"/>
</dbReference>
<dbReference type="Gene3D" id="3.30.1380.10">
    <property type="match status" value="1"/>
</dbReference>
<dbReference type="PANTHER" id="PTHR11889">
    <property type="entry name" value="HEDGEHOG"/>
    <property type="match status" value="1"/>
</dbReference>
<dbReference type="GO" id="GO:0007267">
    <property type="term" value="P:cell-cell signaling"/>
    <property type="evidence" value="ECO:0007669"/>
    <property type="project" value="InterPro"/>
</dbReference>
<keyword evidence="1" id="KW-1133">Transmembrane helix</keyword>
<organism evidence="5">
    <name type="scientific">Soboliphyme baturini</name>
    <dbReference type="NCBI Taxonomy" id="241478"/>
    <lineage>
        <taxon>Eukaryota</taxon>
        <taxon>Metazoa</taxon>
        <taxon>Ecdysozoa</taxon>
        <taxon>Nematoda</taxon>
        <taxon>Enoplea</taxon>
        <taxon>Dorylaimia</taxon>
        <taxon>Dioctophymatida</taxon>
        <taxon>Dioctophymatoidea</taxon>
        <taxon>Soboliphymatidae</taxon>
        <taxon>Soboliphyme</taxon>
    </lineage>
</organism>
<keyword evidence="4" id="KW-1185">Reference proteome</keyword>
<dbReference type="InterPro" id="IPR009045">
    <property type="entry name" value="Zn_M74/Hedgehog-like"/>
</dbReference>
<feature type="domain" description="Hedgehog N-terminal signalling" evidence="2">
    <location>
        <begin position="40"/>
        <end position="124"/>
    </location>
</feature>
<evidence type="ECO:0000313" key="3">
    <source>
        <dbReference type="EMBL" id="VDO93372.1"/>
    </source>
</evidence>
<dbReference type="OrthoDB" id="5212at2759"/>
<evidence type="ECO:0000313" key="5">
    <source>
        <dbReference type="WBParaSite" id="SBAD_0000118801-mRNA-1"/>
    </source>
</evidence>
<gene>
    <name evidence="3" type="ORF">SBAD_LOCUS1151</name>
</gene>
<sequence>MSIRSPPCTTSVVVVIFVVGLVSSFLPLAVDGCLSGGRLIRRMPKREPPLVYKQHIPNVQEVSLMASGPREARIRRIDKRFKELVMNLNPDIVFRDKQGTGEDRIMSRVSSYRFNRMFVMLVNQRICTR</sequence>
<dbReference type="PANTHER" id="PTHR11889:SF31">
    <property type="entry name" value="PROTEIN HEDGEHOG"/>
    <property type="match status" value="1"/>
</dbReference>
<dbReference type="InterPro" id="IPR050387">
    <property type="entry name" value="Hedgehog_Signaling"/>
</dbReference>
<dbReference type="AlphaFoldDB" id="A0A183IC07"/>
<dbReference type="GO" id="GO:0005509">
    <property type="term" value="F:calcium ion binding"/>
    <property type="evidence" value="ECO:0007669"/>
    <property type="project" value="TreeGrafter"/>
</dbReference>
<proteinExistence type="predicted"/>
<dbReference type="WBParaSite" id="SBAD_0000118801-mRNA-1">
    <property type="protein sequence ID" value="SBAD_0000118801-mRNA-1"/>
    <property type="gene ID" value="SBAD_0000118801"/>
</dbReference>
<dbReference type="InterPro" id="IPR000320">
    <property type="entry name" value="Hedgehog_signalling_dom"/>
</dbReference>
<evidence type="ECO:0000256" key="1">
    <source>
        <dbReference type="SAM" id="Phobius"/>
    </source>
</evidence>
<dbReference type="EMBL" id="UZAM01006726">
    <property type="protein sequence ID" value="VDO93372.1"/>
    <property type="molecule type" value="Genomic_DNA"/>
</dbReference>
<dbReference type="GO" id="GO:0005113">
    <property type="term" value="F:patched binding"/>
    <property type="evidence" value="ECO:0007669"/>
    <property type="project" value="TreeGrafter"/>
</dbReference>